<organism evidence="1 2">
    <name type="scientific">Candidatus Lokiarchaeum ossiferum</name>
    <dbReference type="NCBI Taxonomy" id="2951803"/>
    <lineage>
        <taxon>Archaea</taxon>
        <taxon>Promethearchaeati</taxon>
        <taxon>Promethearchaeota</taxon>
        <taxon>Promethearchaeia</taxon>
        <taxon>Promethearchaeales</taxon>
        <taxon>Promethearchaeaceae</taxon>
        <taxon>Candidatus Lokiarchaeum</taxon>
    </lineage>
</organism>
<evidence type="ECO:0000313" key="1">
    <source>
        <dbReference type="EMBL" id="UYP46628.1"/>
    </source>
</evidence>
<dbReference type="Proteomes" id="UP001208689">
    <property type="component" value="Chromosome"/>
</dbReference>
<dbReference type="InterPro" id="IPR016155">
    <property type="entry name" value="Mopterin_synth/thiamin_S_b"/>
</dbReference>
<proteinExistence type="predicted"/>
<sequence>MSVTAKFVANLFGPFYSRTNSKSVEYQLASESATIKDLIEKIIEQFPSIKEFIYDGEELAENTMIVMNGDIVGGENWFETKITPEDRISFFQGQHGG</sequence>
<dbReference type="Pfam" id="PF02597">
    <property type="entry name" value="ThiS"/>
    <property type="match status" value="1"/>
</dbReference>
<evidence type="ECO:0000313" key="2">
    <source>
        <dbReference type="Proteomes" id="UP001208689"/>
    </source>
</evidence>
<gene>
    <name evidence="1" type="ORF">NEF87_002913</name>
</gene>
<evidence type="ECO:0008006" key="3">
    <source>
        <dbReference type="Google" id="ProtNLM"/>
    </source>
</evidence>
<dbReference type="EMBL" id="CP104013">
    <property type="protein sequence ID" value="UYP46628.1"/>
    <property type="molecule type" value="Genomic_DNA"/>
</dbReference>
<accession>A0ABY6HSZ5</accession>
<dbReference type="InterPro" id="IPR012675">
    <property type="entry name" value="Beta-grasp_dom_sf"/>
</dbReference>
<protein>
    <recommendedName>
        <fullName evidence="3">MoaD/ThiS family protein</fullName>
    </recommendedName>
</protein>
<dbReference type="SUPFAM" id="SSF54285">
    <property type="entry name" value="MoaD/ThiS"/>
    <property type="match status" value="1"/>
</dbReference>
<name>A0ABY6HSZ5_9ARCH</name>
<keyword evidence="2" id="KW-1185">Reference proteome</keyword>
<reference evidence="1" key="1">
    <citation type="submission" date="2022-09" db="EMBL/GenBank/DDBJ databases">
        <title>Actin cytoskeleton and complex cell architecture in an #Asgard archaeon.</title>
        <authorList>
            <person name="Ponce Toledo R.I."/>
            <person name="Schleper C."/>
            <person name="Rodrigues Oliveira T."/>
            <person name="Wollweber F."/>
            <person name="Xu J."/>
            <person name="Rittmann S."/>
            <person name="Klingl A."/>
            <person name="Pilhofer M."/>
        </authorList>
    </citation>
    <scope>NUCLEOTIDE SEQUENCE</scope>
    <source>
        <strain evidence="1">B-35</strain>
    </source>
</reference>
<dbReference type="InterPro" id="IPR003749">
    <property type="entry name" value="ThiS/MoaD-like"/>
</dbReference>
<dbReference type="Gene3D" id="3.10.20.30">
    <property type="match status" value="1"/>
</dbReference>